<keyword evidence="1" id="KW-1133">Transmembrane helix</keyword>
<dbReference type="InterPro" id="IPR029787">
    <property type="entry name" value="Nucleotide_cyclase"/>
</dbReference>
<evidence type="ECO:0000256" key="1">
    <source>
        <dbReference type="SAM" id="Phobius"/>
    </source>
</evidence>
<dbReference type="InterPro" id="IPR000160">
    <property type="entry name" value="GGDEF_dom"/>
</dbReference>
<protein>
    <submittedName>
        <fullName evidence="3">Diguanylate cyclase (GGDEF)-like protein</fullName>
    </submittedName>
</protein>
<dbReference type="Proteomes" id="UP000294678">
    <property type="component" value="Unassembled WGS sequence"/>
</dbReference>
<keyword evidence="1" id="KW-0812">Transmembrane</keyword>
<dbReference type="PANTHER" id="PTHR45138:SF9">
    <property type="entry name" value="DIGUANYLATE CYCLASE DGCM-RELATED"/>
    <property type="match status" value="1"/>
</dbReference>
<dbReference type="AlphaFoldDB" id="A0AA46DZX9"/>
<evidence type="ECO:0000259" key="2">
    <source>
        <dbReference type="PROSITE" id="PS50887"/>
    </source>
</evidence>
<gene>
    <name evidence="3" type="ORF">EV215_0047</name>
</gene>
<dbReference type="PANTHER" id="PTHR45138">
    <property type="entry name" value="REGULATORY COMPONENTS OF SENSORY TRANSDUCTION SYSTEM"/>
    <property type="match status" value="1"/>
</dbReference>
<dbReference type="CDD" id="cd01949">
    <property type="entry name" value="GGDEF"/>
    <property type="match status" value="1"/>
</dbReference>
<dbReference type="Gene3D" id="3.30.70.270">
    <property type="match status" value="1"/>
</dbReference>
<dbReference type="InterPro" id="IPR007892">
    <property type="entry name" value="CHASE4"/>
</dbReference>
<comment type="caution">
    <text evidence="3">The sequence shown here is derived from an EMBL/GenBank/DDBJ whole genome shotgun (WGS) entry which is preliminary data.</text>
</comment>
<evidence type="ECO:0000313" key="4">
    <source>
        <dbReference type="Proteomes" id="UP000294678"/>
    </source>
</evidence>
<feature type="domain" description="GGDEF" evidence="2">
    <location>
        <begin position="395"/>
        <end position="532"/>
    </location>
</feature>
<dbReference type="GO" id="GO:0043709">
    <property type="term" value="P:cell adhesion involved in single-species biofilm formation"/>
    <property type="evidence" value="ECO:0007669"/>
    <property type="project" value="TreeGrafter"/>
</dbReference>
<keyword evidence="4" id="KW-1185">Reference proteome</keyword>
<reference evidence="3 4" key="1">
    <citation type="submission" date="2019-03" db="EMBL/GenBank/DDBJ databases">
        <title>Genomic Encyclopedia of Type Strains, Phase IV (KMG-IV): sequencing the most valuable type-strain genomes for metagenomic binning, comparative biology and taxonomic classification.</title>
        <authorList>
            <person name="Goeker M."/>
        </authorList>
    </citation>
    <scope>NUCLEOTIDE SEQUENCE [LARGE SCALE GENOMIC DNA]</scope>
    <source>
        <strain evidence="3 4">DSM 100055</strain>
    </source>
</reference>
<dbReference type="Gene3D" id="6.10.340.10">
    <property type="match status" value="1"/>
</dbReference>
<dbReference type="Pfam" id="PF00990">
    <property type="entry name" value="GGDEF"/>
    <property type="match status" value="1"/>
</dbReference>
<proteinExistence type="predicted"/>
<dbReference type="EMBL" id="SOBG01000001">
    <property type="protein sequence ID" value="TDT72259.1"/>
    <property type="molecule type" value="Genomic_DNA"/>
</dbReference>
<accession>A0AA46DZX9</accession>
<dbReference type="Pfam" id="PF05228">
    <property type="entry name" value="CHASE4"/>
    <property type="match status" value="1"/>
</dbReference>
<feature type="transmembrane region" description="Helical" evidence="1">
    <location>
        <begin position="280"/>
        <end position="297"/>
    </location>
</feature>
<organism evidence="3 4">
    <name type="scientific">Hypnocyclicus thermotrophus</name>
    <dbReference type="NCBI Taxonomy" id="1627895"/>
    <lineage>
        <taxon>Bacteria</taxon>
        <taxon>Fusobacteriati</taxon>
        <taxon>Fusobacteriota</taxon>
        <taxon>Fusobacteriia</taxon>
        <taxon>Fusobacteriales</taxon>
        <taxon>Fusobacteriaceae</taxon>
        <taxon>Hypnocyclicus</taxon>
    </lineage>
</organism>
<dbReference type="InterPro" id="IPR043128">
    <property type="entry name" value="Rev_trsase/Diguanyl_cyclase"/>
</dbReference>
<sequence length="534" mass="62883">MIKRRSMSFQLTFYFFIFFILISLTDIILKNVFIYPKIKIAQQKFIENGIFILRSSVNDSLDLLSSLNKDYAYWTTLYNHVDTQFENSNFFINENFNYETFENLEIDIISIYSKNKKLLWNGKKIGKKITTNSEYLKNIKEYILYYRNPNYLNTVLGIFTLNKENYFFASTQITDSDKIKPSNGYIIFAKKIDKNYINKLSIKNNSNIEYITPTNSNLKFINNITTKINDSKTLYKYYLDDINNIYLNFNNINGELAFILKISFLNGLNPEHINSTFEKILSIIFALIFMLILYLISKNKTIKPIIQLNSHIKKLISTNNYTPLEIKADSEEAKNLISSFNILIHKINTQNEEIKNMNIYLTELAYIDPLTKLYNRRMFEEKFQEFWILAKKNNHNISLIFCDIDYYKNFNDYYGHLAGDETLIKIADTLLDSFPNNNEYIFRYGGEEFVILINNIDLDHTIKKVKLLQKNISKLNIKHKKSLVSDRITLSFGIINTPYNNNINFLTLINMADTALYKSKKTGRNTFTVFNQPH</sequence>
<feature type="transmembrane region" description="Helical" evidence="1">
    <location>
        <begin position="12"/>
        <end position="35"/>
    </location>
</feature>
<evidence type="ECO:0000313" key="3">
    <source>
        <dbReference type="EMBL" id="TDT72259.1"/>
    </source>
</evidence>
<dbReference type="NCBIfam" id="TIGR00254">
    <property type="entry name" value="GGDEF"/>
    <property type="match status" value="1"/>
</dbReference>
<dbReference type="GO" id="GO:0005886">
    <property type="term" value="C:plasma membrane"/>
    <property type="evidence" value="ECO:0007669"/>
    <property type="project" value="TreeGrafter"/>
</dbReference>
<dbReference type="SMART" id="SM00267">
    <property type="entry name" value="GGDEF"/>
    <property type="match status" value="1"/>
</dbReference>
<dbReference type="PROSITE" id="PS50887">
    <property type="entry name" value="GGDEF"/>
    <property type="match status" value="1"/>
</dbReference>
<dbReference type="SUPFAM" id="SSF55073">
    <property type="entry name" value="Nucleotide cyclase"/>
    <property type="match status" value="1"/>
</dbReference>
<name>A0AA46DZX9_9FUSO</name>
<dbReference type="GO" id="GO:0052621">
    <property type="term" value="F:diguanylate cyclase activity"/>
    <property type="evidence" value="ECO:0007669"/>
    <property type="project" value="TreeGrafter"/>
</dbReference>
<dbReference type="GO" id="GO:1902201">
    <property type="term" value="P:negative regulation of bacterial-type flagellum-dependent cell motility"/>
    <property type="evidence" value="ECO:0007669"/>
    <property type="project" value="TreeGrafter"/>
</dbReference>
<dbReference type="InterPro" id="IPR050469">
    <property type="entry name" value="Diguanylate_Cyclase"/>
</dbReference>
<keyword evidence="1" id="KW-0472">Membrane</keyword>
<dbReference type="RefSeq" id="WP_134111791.1">
    <property type="nucleotide sequence ID" value="NZ_SOBG01000001.1"/>
</dbReference>
<dbReference type="FunFam" id="3.30.70.270:FF:000001">
    <property type="entry name" value="Diguanylate cyclase domain protein"/>
    <property type="match status" value="1"/>
</dbReference>